<dbReference type="InterPro" id="IPR038591">
    <property type="entry name" value="NolW-like_sf"/>
</dbReference>
<proteinExistence type="inferred from homology"/>
<dbReference type="Gene3D" id="3.30.1370.130">
    <property type="match status" value="1"/>
</dbReference>
<comment type="caution">
    <text evidence="12">The sequence shown here is derived from an EMBL/GenBank/DDBJ whole genome shotgun (WGS) entry which is preliminary data.</text>
</comment>
<dbReference type="Pfam" id="PF00263">
    <property type="entry name" value="Secretin"/>
    <property type="match status" value="1"/>
</dbReference>
<evidence type="ECO:0000256" key="10">
    <source>
        <dbReference type="SAM" id="SignalP"/>
    </source>
</evidence>
<dbReference type="Gene3D" id="3.30.1370.120">
    <property type="match status" value="1"/>
</dbReference>
<organism evidence="12 13">
    <name type="scientific">Pseudomonas retamae</name>
    <dbReference type="NCBI Taxonomy" id="702110"/>
    <lineage>
        <taxon>Bacteria</taxon>
        <taxon>Pseudomonadati</taxon>
        <taxon>Pseudomonadota</taxon>
        <taxon>Gammaproteobacteria</taxon>
        <taxon>Pseudomonadales</taxon>
        <taxon>Pseudomonadaceae</taxon>
        <taxon>Pseudomonas</taxon>
    </lineage>
</organism>
<evidence type="ECO:0000256" key="5">
    <source>
        <dbReference type="ARBA" id="ARBA00022927"/>
    </source>
</evidence>
<keyword evidence="6" id="KW-0472">Membrane</keyword>
<protein>
    <submittedName>
        <fullName evidence="12">Type IV pilus secretin PilQ</fullName>
    </submittedName>
</protein>
<evidence type="ECO:0000256" key="7">
    <source>
        <dbReference type="ARBA" id="ARBA00023237"/>
    </source>
</evidence>
<feature type="compositionally biased region" description="Low complexity" evidence="9">
    <location>
        <begin position="480"/>
        <end position="494"/>
    </location>
</feature>
<evidence type="ECO:0000259" key="11">
    <source>
        <dbReference type="SMART" id="SM00965"/>
    </source>
</evidence>
<evidence type="ECO:0000256" key="9">
    <source>
        <dbReference type="SAM" id="MobiDB-lite"/>
    </source>
</evidence>
<dbReference type="NCBIfam" id="TIGR02515">
    <property type="entry name" value="IV_pilus_PilQ"/>
    <property type="match status" value="1"/>
</dbReference>
<evidence type="ECO:0000256" key="6">
    <source>
        <dbReference type="ARBA" id="ARBA00023136"/>
    </source>
</evidence>
<dbReference type="Pfam" id="PF07660">
    <property type="entry name" value="STN"/>
    <property type="match status" value="1"/>
</dbReference>
<reference evidence="12 13" key="1">
    <citation type="submission" date="2024-10" db="EMBL/GenBank/DDBJ databases">
        <title>Whole genome of Pseudomonas sp Strain RB5.</title>
        <authorList>
            <person name="Selami N."/>
        </authorList>
    </citation>
    <scope>NUCLEOTIDE SEQUENCE [LARGE SCALE GENOMIC DNA]</scope>
    <source>
        <strain evidence="12 13">RB5</strain>
    </source>
</reference>
<dbReference type="PROSITE" id="PS00875">
    <property type="entry name" value="T2SP_D"/>
    <property type="match status" value="1"/>
</dbReference>
<evidence type="ECO:0000256" key="1">
    <source>
        <dbReference type="ARBA" id="ARBA00004442"/>
    </source>
</evidence>
<evidence type="ECO:0000256" key="3">
    <source>
        <dbReference type="ARBA" id="ARBA00022448"/>
    </source>
</evidence>
<feature type="chain" id="PRO_5046794992" evidence="10">
    <location>
        <begin position="24"/>
        <end position="692"/>
    </location>
</feature>
<dbReference type="InterPro" id="IPR001775">
    <property type="entry name" value="GspD/PilQ"/>
</dbReference>
<keyword evidence="7" id="KW-0998">Cell outer membrane</keyword>
<dbReference type="InterPro" id="IPR004846">
    <property type="entry name" value="T2SS/T3SS_dom"/>
</dbReference>
<dbReference type="Gene3D" id="2.60.40.3470">
    <property type="match status" value="1"/>
</dbReference>
<feature type="domain" description="Secretin/TonB short N-terminal" evidence="11">
    <location>
        <begin position="302"/>
        <end position="350"/>
    </location>
</feature>
<dbReference type="InterPro" id="IPR021731">
    <property type="entry name" value="AMIN_dom"/>
</dbReference>
<keyword evidence="5" id="KW-0653">Protein transport</keyword>
<comment type="similarity">
    <text evidence="2">Belongs to the bacterial secretin family. PilQ subfamily.</text>
</comment>
<evidence type="ECO:0000256" key="4">
    <source>
        <dbReference type="ARBA" id="ARBA00022729"/>
    </source>
</evidence>
<dbReference type="PANTHER" id="PTHR30604">
    <property type="entry name" value="PROTEIN TRANSPORT PROTEIN HOFQ"/>
    <property type="match status" value="1"/>
</dbReference>
<dbReference type="InterPro" id="IPR004845">
    <property type="entry name" value="T2SS_GspD_CS"/>
</dbReference>
<dbReference type="InterPro" id="IPR051808">
    <property type="entry name" value="Type_IV_pilus_biogenesis"/>
</dbReference>
<evidence type="ECO:0000256" key="8">
    <source>
        <dbReference type="RuleBase" id="RU004004"/>
    </source>
</evidence>
<accession>A0ABW7DA15</accession>
<feature type="signal peptide" evidence="10">
    <location>
        <begin position="1"/>
        <end position="23"/>
    </location>
</feature>
<dbReference type="InterPro" id="IPR005644">
    <property type="entry name" value="NolW-like"/>
</dbReference>
<dbReference type="Pfam" id="PF03958">
    <property type="entry name" value="Secretin_N"/>
    <property type="match status" value="1"/>
</dbReference>
<dbReference type="InterPro" id="IPR013355">
    <property type="entry name" value="Pilus_4_PilQ"/>
</dbReference>
<dbReference type="PANTHER" id="PTHR30604:SF1">
    <property type="entry name" value="DNA UTILIZATION PROTEIN HOFQ"/>
    <property type="match status" value="1"/>
</dbReference>
<comment type="subcellular location">
    <subcellularLocation>
        <location evidence="1 8">Cell outer membrane</location>
    </subcellularLocation>
</comment>
<keyword evidence="13" id="KW-1185">Reference proteome</keyword>
<gene>
    <name evidence="12" type="primary">pilQ</name>
    <name evidence="12" type="ORF">ACGSLL_10375</name>
</gene>
<keyword evidence="4 10" id="KW-0732">Signal</keyword>
<keyword evidence="3 8" id="KW-0813">Transport</keyword>
<dbReference type="Proteomes" id="UP001605918">
    <property type="component" value="Unassembled WGS sequence"/>
</dbReference>
<dbReference type="SMART" id="SM00965">
    <property type="entry name" value="STN"/>
    <property type="match status" value="1"/>
</dbReference>
<evidence type="ECO:0000313" key="13">
    <source>
        <dbReference type="Proteomes" id="UP001605918"/>
    </source>
</evidence>
<feature type="region of interest" description="Disordered" evidence="9">
    <location>
        <begin position="475"/>
        <end position="494"/>
    </location>
</feature>
<dbReference type="PRINTS" id="PR00811">
    <property type="entry name" value="BCTERIALGSPD"/>
</dbReference>
<dbReference type="Pfam" id="PF11741">
    <property type="entry name" value="AMIN"/>
    <property type="match status" value="2"/>
</dbReference>
<sequence>MNRIFSTLGFSLWIALMSPMVNAANLKALDVAALPGDRVELKLSFDGPPPSPKGYTTESPARIAVDLPGVASQLTNKNLDLGSGNARTATVVEAKDRTRLIVSLTQLAPYTTRIEGNKLFVVVGQGAPAPASRPVAVAPRTSTPAAPAAKAFAPKPRGIRGVDFQRGTEGEGNVVIDLSDPTIAPDIQEHDGKIILSFTRTQLPEKLRVRLDVKDFATPVQFVNAAVSGDRTLITVEPSGTYDYSTFQTDNKLTVSVRPMSVDDLQKRNADRQTYIGEKLSLNFQDIDVRSVLQLIADFTNLNLVASDTVQGGITLRLQNVPWDQALDLVLKTKGLDKRKIGNVLLVAPADEIAARERQELESQKQIAELAPLRRELLQVNYAKAADIAKLFQSVTSAEAKVDERGSITVDERTNNIIAYQTQDRLDELRRIVAQLDIPVRQVMIEARIVEANVDYDKSLGVRWGGSVQNKGNWNASGVNGSSSTIGTPGSTSTNSPFVDMGTVNNTSGIGIAFITDNVLLDLELTAMEKTGNGEIVSQPKVVTSDKETAKILKGTEIPYQEASSSGATSVSFKEASLSLEVTPQITPDNRIIMEVKVTKDEPDYLNKVQDVPPIKKNEVNAKVLVNDGETIVIGGVFSNTQSKVVDKVPFLGDVPYLGRLFRRDVVSEKKSELLVFLTPRIMNNQAIAVSR</sequence>
<dbReference type="EMBL" id="JBIEIL010000004">
    <property type="protein sequence ID" value="MFG6204768.1"/>
    <property type="molecule type" value="Genomic_DNA"/>
</dbReference>
<evidence type="ECO:0000313" key="12">
    <source>
        <dbReference type="EMBL" id="MFG6204768.1"/>
    </source>
</evidence>
<evidence type="ECO:0000256" key="2">
    <source>
        <dbReference type="ARBA" id="ARBA00006304"/>
    </source>
</evidence>
<name>A0ABW7DA15_9PSED</name>
<dbReference type="InterPro" id="IPR011662">
    <property type="entry name" value="Secretin/TonB_short_N"/>
</dbReference>
<dbReference type="RefSeq" id="WP_394505511.1">
    <property type="nucleotide sequence ID" value="NZ_JBIEIL010000004.1"/>
</dbReference>